<evidence type="ECO:0000259" key="1">
    <source>
        <dbReference type="Pfam" id="PF02498"/>
    </source>
</evidence>
<dbReference type="STRING" id="651661.SAMN05660293_02343"/>
<accession>A0A1T5ED93</accession>
<reference evidence="3" key="1">
    <citation type="submission" date="2017-02" db="EMBL/GenBank/DDBJ databases">
        <authorList>
            <person name="Varghese N."/>
            <person name="Submissions S."/>
        </authorList>
    </citation>
    <scope>NUCLEOTIDE SEQUENCE [LARGE SCALE GENOMIC DNA]</scope>
    <source>
        <strain evidence="3">DSM 22270</strain>
    </source>
</reference>
<proteinExistence type="predicted"/>
<dbReference type="AlphaFoldDB" id="A0A1T5ED93"/>
<dbReference type="InterPro" id="IPR003497">
    <property type="entry name" value="BRO_N_domain"/>
</dbReference>
<keyword evidence="3" id="KW-1185">Reference proteome</keyword>
<name>A0A1T5ED93_9BACT</name>
<dbReference type="Proteomes" id="UP000190897">
    <property type="component" value="Unassembled WGS sequence"/>
</dbReference>
<dbReference type="EMBL" id="FUZA01000002">
    <property type="protein sequence ID" value="SKB81770.1"/>
    <property type="molecule type" value="Genomic_DNA"/>
</dbReference>
<gene>
    <name evidence="2" type="ORF">SAMN05660293_02343</name>
</gene>
<dbReference type="RefSeq" id="WP_170916633.1">
    <property type="nucleotide sequence ID" value="NZ_FUZA01000002.1"/>
</dbReference>
<protein>
    <submittedName>
        <fullName evidence="2">DNA-damage-inducible protein D</fullName>
    </submittedName>
</protein>
<organism evidence="2 3">
    <name type="scientific">Dyadobacter psychrophilus</name>
    <dbReference type="NCBI Taxonomy" id="651661"/>
    <lineage>
        <taxon>Bacteria</taxon>
        <taxon>Pseudomonadati</taxon>
        <taxon>Bacteroidota</taxon>
        <taxon>Cytophagia</taxon>
        <taxon>Cytophagales</taxon>
        <taxon>Spirosomataceae</taxon>
        <taxon>Dyadobacter</taxon>
    </lineage>
</organism>
<feature type="domain" description="Bro-N" evidence="1">
    <location>
        <begin position="14"/>
        <end position="104"/>
    </location>
</feature>
<sequence length="278" mass="31657">MKAVNQPSLFEGIRKTDDQGNEFWSARDLAKILEYTEYRYFKAVIERAKEACKNSDSSVSDHFGDLHEMIKLGKGAKRKSDNVKLSRYACYLIVQNADPAKEVVALGQTYFAVQTRLQELRQSEEYNNLPGENEKRIFLRSEVTRHNLLLADSARVAGVVEPIDYAVFQNHGYMGLYGGLDAKAIHEKKELKKSQHILDHMGSSELAANLFRTTQTDDKLRRENITGKQRANKTHFEVGQKVRQTIQELGGTMPEELPSVASVKKLVKENDTRPIRKK</sequence>
<dbReference type="Pfam" id="PF02498">
    <property type="entry name" value="Bro-N"/>
    <property type="match status" value="1"/>
</dbReference>
<dbReference type="NCBIfam" id="NF008573">
    <property type="entry name" value="PRK11525.1"/>
    <property type="match status" value="1"/>
</dbReference>
<evidence type="ECO:0000313" key="3">
    <source>
        <dbReference type="Proteomes" id="UP000190897"/>
    </source>
</evidence>
<evidence type="ECO:0000313" key="2">
    <source>
        <dbReference type="EMBL" id="SKB81770.1"/>
    </source>
</evidence>